<dbReference type="InterPro" id="IPR016292">
    <property type="entry name" value="Epoxide_hydrolase"/>
</dbReference>
<organism evidence="5 6">
    <name type="scientific">Pseudonocardia ailaonensis</name>
    <dbReference type="NCBI Taxonomy" id="367279"/>
    <lineage>
        <taxon>Bacteria</taxon>
        <taxon>Bacillati</taxon>
        <taxon>Actinomycetota</taxon>
        <taxon>Actinomycetes</taxon>
        <taxon>Pseudonocardiales</taxon>
        <taxon>Pseudonocardiaceae</taxon>
        <taxon>Pseudonocardia</taxon>
    </lineage>
</organism>
<dbReference type="Gene3D" id="3.40.50.1820">
    <property type="entry name" value="alpha/beta hydrolase"/>
    <property type="match status" value="1"/>
</dbReference>
<gene>
    <name evidence="5" type="ORF">GCM10009836_02850</name>
</gene>
<dbReference type="InterPro" id="IPR000639">
    <property type="entry name" value="Epox_hydrolase-like"/>
</dbReference>
<feature type="domain" description="Epoxide hydrolase N-terminal" evidence="4">
    <location>
        <begin position="9"/>
        <end position="113"/>
    </location>
</feature>
<comment type="caution">
    <text evidence="5">The sequence shown here is derived from an EMBL/GenBank/DDBJ whole genome shotgun (WGS) entry which is preliminary data.</text>
</comment>
<dbReference type="PANTHER" id="PTHR21661">
    <property type="entry name" value="EPOXIDE HYDROLASE 1-RELATED"/>
    <property type="match status" value="1"/>
</dbReference>
<evidence type="ECO:0000256" key="1">
    <source>
        <dbReference type="ARBA" id="ARBA00010088"/>
    </source>
</evidence>
<keyword evidence="6" id="KW-1185">Reference proteome</keyword>
<dbReference type="InterPro" id="IPR029058">
    <property type="entry name" value="AB_hydrolase_fold"/>
</dbReference>
<protein>
    <submittedName>
        <fullName evidence="5">Epoxide hydrolase</fullName>
    </submittedName>
</protein>
<evidence type="ECO:0000313" key="6">
    <source>
        <dbReference type="Proteomes" id="UP001500449"/>
    </source>
</evidence>
<comment type="similarity">
    <text evidence="1">Belongs to the peptidase S33 family.</text>
</comment>
<dbReference type="PIRSF" id="PIRSF001112">
    <property type="entry name" value="Epoxide_hydrolase"/>
    <property type="match status" value="1"/>
</dbReference>
<proteinExistence type="inferred from homology"/>
<name>A0ABN2MLQ3_9PSEU</name>
<evidence type="ECO:0000256" key="3">
    <source>
        <dbReference type="ARBA" id="ARBA00022801"/>
    </source>
</evidence>
<dbReference type="PANTHER" id="PTHR21661:SF35">
    <property type="entry name" value="EPOXIDE HYDROLASE"/>
    <property type="match status" value="1"/>
</dbReference>
<dbReference type="Proteomes" id="UP001500449">
    <property type="component" value="Unassembled WGS sequence"/>
</dbReference>
<dbReference type="SUPFAM" id="SSF53474">
    <property type="entry name" value="alpha/beta-Hydrolases"/>
    <property type="match status" value="1"/>
</dbReference>
<dbReference type="InterPro" id="IPR010497">
    <property type="entry name" value="Epoxide_hydro_N"/>
</dbReference>
<accession>A0ABN2MLQ3</accession>
<dbReference type="GO" id="GO:0016787">
    <property type="term" value="F:hydrolase activity"/>
    <property type="evidence" value="ECO:0007669"/>
    <property type="project" value="UniProtKB-KW"/>
</dbReference>
<evidence type="ECO:0000313" key="5">
    <source>
        <dbReference type="EMBL" id="GAA1828537.1"/>
    </source>
</evidence>
<keyword evidence="3 5" id="KW-0378">Hydrolase</keyword>
<keyword evidence="2" id="KW-0058">Aromatic hydrocarbons catabolism</keyword>
<dbReference type="EMBL" id="BAAAQK010000001">
    <property type="protein sequence ID" value="GAA1828537.1"/>
    <property type="molecule type" value="Genomic_DNA"/>
</dbReference>
<evidence type="ECO:0000259" key="4">
    <source>
        <dbReference type="Pfam" id="PF06441"/>
    </source>
</evidence>
<evidence type="ECO:0000256" key="2">
    <source>
        <dbReference type="ARBA" id="ARBA00022797"/>
    </source>
</evidence>
<dbReference type="PRINTS" id="PR00412">
    <property type="entry name" value="EPOXHYDRLASE"/>
</dbReference>
<dbReference type="RefSeq" id="WP_344411658.1">
    <property type="nucleotide sequence ID" value="NZ_BAAAQK010000001.1"/>
</dbReference>
<dbReference type="Pfam" id="PF06441">
    <property type="entry name" value="EHN"/>
    <property type="match status" value="1"/>
</dbReference>
<reference evidence="5 6" key="1">
    <citation type="journal article" date="2019" name="Int. J. Syst. Evol. Microbiol.">
        <title>The Global Catalogue of Microorganisms (GCM) 10K type strain sequencing project: providing services to taxonomists for standard genome sequencing and annotation.</title>
        <authorList>
            <consortium name="The Broad Institute Genomics Platform"/>
            <consortium name="The Broad Institute Genome Sequencing Center for Infectious Disease"/>
            <person name="Wu L."/>
            <person name="Ma J."/>
        </authorList>
    </citation>
    <scope>NUCLEOTIDE SEQUENCE [LARGE SCALE GENOMIC DNA]</scope>
    <source>
        <strain evidence="5 6">JCM 16009</strain>
    </source>
</reference>
<sequence>MSTTSPLVSPFEVSVPESDIADLRERLSRTRWPDRETVDDWSQGIPLGYLQEVCEYWRTEYDWRRFEARINRFPQGLTTIDGVDIHFVHAPSPHPDATPLIITHGWPGSVAEYLDVIEPLRDPTNHGGDASDAYHVVVPSVPGYGFSGKPTRTGWGVDKIAEVWVELMARLGYDRFVAQGGDWGSRITMSLGIRQSHAVQGIHLNLAICDPGALLALGEPTEQEQAQLGLIDTYRKWESGYSVQQATRPQTLGYGLTDSPAGQCAWILEKFRVWTDCGGHPENAVSRDHLLDNISVFWFNACATSAGRLYWESYENDFADFTPVEIPTAYSAFQKDALVASERWARTRFPDLRYFTEPSPGGHFAAMEQPALFVDEVRAGLRALTGAPVAGQRA</sequence>